<dbReference type="SUPFAM" id="SSF51126">
    <property type="entry name" value="Pectin lyase-like"/>
    <property type="match status" value="2"/>
</dbReference>
<dbReference type="Pfam" id="PF13585">
    <property type="entry name" value="CHU_C"/>
    <property type="match status" value="1"/>
</dbReference>
<protein>
    <submittedName>
        <fullName evidence="4">Uncharacterized protein</fullName>
    </submittedName>
</protein>
<dbReference type="InterPro" id="IPR011050">
    <property type="entry name" value="Pectin_lyase_fold/virulence"/>
</dbReference>
<feature type="signal peptide" evidence="1">
    <location>
        <begin position="1"/>
        <end position="29"/>
    </location>
</feature>
<dbReference type="Gene3D" id="2.60.40.10">
    <property type="entry name" value="Immunoglobulins"/>
    <property type="match status" value="2"/>
</dbReference>
<dbReference type="STRING" id="1492898.SY85_24660"/>
<reference evidence="4 5" key="2">
    <citation type="journal article" date="2016" name="Int. J. Syst. Evol. Microbiol.">
        <title>Flavisolibacter tropicus sp. nov., isolated from tropical soil.</title>
        <authorList>
            <person name="Lee J.J."/>
            <person name="Kang M.S."/>
            <person name="Kim G.S."/>
            <person name="Lee C.S."/>
            <person name="Lim S."/>
            <person name="Lee J."/>
            <person name="Roh S.H."/>
            <person name="Kang H."/>
            <person name="Ha J.M."/>
            <person name="Bae S."/>
            <person name="Jung H.Y."/>
            <person name="Kim M.K."/>
        </authorList>
    </citation>
    <scope>NUCLEOTIDE SEQUENCE [LARGE SCALE GENOMIC DNA]</scope>
    <source>
        <strain evidence="4 5">LCS9</strain>
    </source>
</reference>
<dbReference type="InterPro" id="IPR006626">
    <property type="entry name" value="PbH1"/>
</dbReference>
<evidence type="ECO:0000256" key="1">
    <source>
        <dbReference type="SAM" id="SignalP"/>
    </source>
</evidence>
<dbReference type="OrthoDB" id="599473at2"/>
<dbReference type="InterPro" id="IPR003961">
    <property type="entry name" value="FN3_dom"/>
</dbReference>
<dbReference type="InterPro" id="IPR012334">
    <property type="entry name" value="Pectin_lyas_fold"/>
</dbReference>
<organism evidence="4 5">
    <name type="scientific">Flavisolibacter tropicus</name>
    <dbReference type="NCBI Taxonomy" id="1492898"/>
    <lineage>
        <taxon>Bacteria</taxon>
        <taxon>Pseudomonadati</taxon>
        <taxon>Bacteroidota</taxon>
        <taxon>Chitinophagia</taxon>
        <taxon>Chitinophagales</taxon>
        <taxon>Chitinophagaceae</taxon>
        <taxon>Flavisolibacter</taxon>
    </lineage>
</organism>
<dbReference type="Proteomes" id="UP000077177">
    <property type="component" value="Chromosome"/>
</dbReference>
<dbReference type="Pfam" id="PF19081">
    <property type="entry name" value="Ig_7"/>
    <property type="match status" value="1"/>
</dbReference>
<dbReference type="InterPro" id="IPR039448">
    <property type="entry name" value="Beta_helix"/>
</dbReference>
<dbReference type="Pfam" id="PF13229">
    <property type="entry name" value="Beta_helix"/>
    <property type="match status" value="1"/>
</dbReference>
<dbReference type="InterPro" id="IPR035986">
    <property type="entry name" value="PKD_dom_sf"/>
</dbReference>
<reference evidence="5" key="1">
    <citation type="submission" date="2015-01" db="EMBL/GenBank/DDBJ databases">
        <title>Flavisolibacter sp./LCS9/ whole genome sequencing.</title>
        <authorList>
            <person name="Kim M.K."/>
            <person name="Srinivasan S."/>
            <person name="Lee J.-J."/>
        </authorList>
    </citation>
    <scope>NUCLEOTIDE SEQUENCE [LARGE SCALE GENOMIC DNA]</scope>
    <source>
        <strain evidence="5">LCS9</strain>
    </source>
</reference>
<keyword evidence="1" id="KW-0732">Signal</keyword>
<proteinExistence type="predicted"/>
<feature type="domain" description="Fibronectin type-III" evidence="3">
    <location>
        <begin position="2352"/>
        <end position="2439"/>
    </location>
</feature>
<dbReference type="InterPro" id="IPR035234">
    <property type="entry name" value="IgGFc-bd_N"/>
</dbReference>
<dbReference type="InterPro" id="IPR026341">
    <property type="entry name" value="T9SS_type_B"/>
</dbReference>
<evidence type="ECO:0000313" key="5">
    <source>
        <dbReference type="Proteomes" id="UP000077177"/>
    </source>
</evidence>
<feature type="domain" description="PKD" evidence="2">
    <location>
        <begin position="2185"/>
        <end position="2266"/>
    </location>
</feature>
<evidence type="ECO:0000313" key="4">
    <source>
        <dbReference type="EMBL" id="ANE53181.1"/>
    </source>
</evidence>
<evidence type="ECO:0000259" key="2">
    <source>
        <dbReference type="PROSITE" id="PS50093"/>
    </source>
</evidence>
<dbReference type="SMART" id="SM00089">
    <property type="entry name" value="PKD"/>
    <property type="match status" value="1"/>
</dbReference>
<accession>A0A172U1F2</accession>
<dbReference type="RefSeq" id="WP_066409026.1">
    <property type="nucleotide sequence ID" value="NZ_CP011390.1"/>
</dbReference>
<keyword evidence="5" id="KW-1185">Reference proteome</keyword>
<dbReference type="InterPro" id="IPR022409">
    <property type="entry name" value="PKD/Chitinase_dom"/>
</dbReference>
<gene>
    <name evidence="4" type="ORF">SY85_24660</name>
</gene>
<dbReference type="InterPro" id="IPR044023">
    <property type="entry name" value="Ig_7"/>
</dbReference>
<dbReference type="NCBIfam" id="TIGR04131">
    <property type="entry name" value="Bac_Flav_CTERM"/>
    <property type="match status" value="1"/>
</dbReference>
<evidence type="ECO:0000259" key="3">
    <source>
        <dbReference type="PROSITE" id="PS50853"/>
    </source>
</evidence>
<dbReference type="Gene3D" id="2.160.20.10">
    <property type="entry name" value="Single-stranded right-handed beta-helix, Pectin lyase-like"/>
    <property type="match status" value="2"/>
</dbReference>
<dbReference type="EMBL" id="CP011390">
    <property type="protein sequence ID" value="ANE53181.1"/>
    <property type="molecule type" value="Genomic_DNA"/>
</dbReference>
<dbReference type="KEGG" id="fla:SY85_24660"/>
<dbReference type="Pfam" id="PF18911">
    <property type="entry name" value="PKD_4"/>
    <property type="match status" value="1"/>
</dbReference>
<dbReference type="CDD" id="cd00146">
    <property type="entry name" value="PKD"/>
    <property type="match status" value="1"/>
</dbReference>
<dbReference type="InterPro" id="IPR013783">
    <property type="entry name" value="Ig-like_fold"/>
</dbReference>
<dbReference type="PROSITE" id="PS50853">
    <property type="entry name" value="FN3"/>
    <property type="match status" value="1"/>
</dbReference>
<dbReference type="PROSITE" id="PS50093">
    <property type="entry name" value="PKD"/>
    <property type="match status" value="1"/>
</dbReference>
<dbReference type="InterPro" id="IPR000601">
    <property type="entry name" value="PKD_dom"/>
</dbReference>
<sequence length="2528" mass="269185">MRKFTVPGLCKCTLLVIATLLLSLTRLQAQMDIAIGTGTAANAAGNSSSGYPCPFQDVQEASRMQFLYKATELQNMGMKAGKIRAIRFTVVNVGFTGVMENVVFKVGTTASTSLTTSSSSWDAFTGTPAATAPQNYQPVNGINTITFPTPFDWDGTSNILIEICNGDPASVSPSVNTASANPAVTWTTGLSFNGSHTFRGNDLNTSTICTTTSATNVGTQTTRPNIIFDWDPAGTCDGSFSAGTVSGAPASAVCNPQTFTLSWMGTLTSGMTLQWQTSADNATWTNIFGANGFNYTATQATTSYYRVLVKCASDPTPKATPGVQVNSVPLVMPLPSGPYKIDNRLTANDIPAGKFMSFNEAYNYLKCGIGGPIVFDVENTGIVYNEQLNMTWIPGTSATNTITFNGNGAIISTKPNSTNRGVIKLNDVDYVTFDNLIIVATSTTTGEYGWGVHLLNNADNNTFKNCTIRTLVPTSFMYYLNTGGGTENYAGIVISSADNSFNNSSFNTLCDNNVFDHNTIEGGSVGITIQGSLTSGIMNNKIINNTIKNFGRAGIIVGGSTNTVIDNNDITRPDVLNNADAFNIPAIQGVLGVTFNANLLITRNSIHNFFAATPDVLNEFQGVGFRLAGGLAGQNNIVANNLIYDINGQGNLFGVYNNGSSNVSFYHNTISLDNPTSYSQKLTCGFYHTSASPEVYFKNNQVSILRGGTGSKYGAYMAETTITGDSLDYNNYYMGSNPTYAIGFYNGTTYNTLATWSAAAKIDVHSLSVNPLYTDAAAGNFKPLSNILNDKGAPVGIANDILLTVRSSSTPDIGAYEYSLAGCLTNFAPGNAFSNVGQTTCPNKSVTLNLKNYDAGSGLTFKWESAPSGSGPWTAISGNLGDPVFTFTMGASTLYYRAAVSCNGGSPRYSDVIQIVSGAAFPAGNYTIDNSQPTDPSGTKNFNSFKEAVDAITCGIAGPVVFNVKPGNTAGLYTEQIRIPAINGTSAVNTVTFKSFDDNVATAELKFSPSGPGSNYVVLLDSARHINFKKLTVTSTNALYGRVIEVAGTVYSDSIVNCLIKAPVPATNDTTTKMAAIYGGTNLQGGSLVFKGNTITNGAKGIYLAGPSAAVFTNNNVIEENTFTGTYHQPIFALNTSNIRINKNVITLNTSFSTTSFNQAIYGIYTNNCDSALQIIGNQVTVSNNAGNLYGIYMTLNEATASNRAKVMNNKIIANSGLTGSSVRQIGMATDNIYNTDIVNNVISVSAAVPGTSNSAYCAAFRSANAFNVNIYNNSLLNTSPATGATNVYNVALEIDMQSGKQASSLYGGIQRIYNNVIANRGGGPAMSHLYTVGFVKSDYNLIYAAGPVLVNTLPTSVPFGKKYTAWAAWRDSSGIEINSIVADPAFISNNDLQPNTADPNSWIMHGRGIQISGNTTDYNGNPRAVNLTDGVPDLGAYEFPAPAVAPPYLTATPATPAPGVTQIFSLATDTVARITWAPGSTVPTNVKLKRYSGVLPAGMAATEKSLYYYVDAEVTGSGTYKYDTKQYFYNSWLNNLPIKSFIKLGKTNAAGTWAANATSTIDSFNNIISDTVQTYIGKFTGMTDGLAPAQPVYVTTADSSNKGTRFWLPYALYADFLNSNAQKLKIYLASDKPAQVTVKVNGTAYSKTYTVAANTTVLTDEIPKTGPNDARITDEGWFKTGVSIESTEPITAYMSLQTNLGYNLGSAMLLPTGAYGTAYQALGYRQHSGYPGPQQGASWVNIVADNDNTVIEITPSNPTRGGRSAGVPFRVTLNRGEVYQLIGAYKRSYTQAEHGGPFNTTSYEGYELSGTTVLAVPNSEGKCLPIGVFSGSSNTTITCDENNHQPGSDKYLFQQNYSDQAWGKYYLTAPLSTINYVNERFYHVYRVMVKDPATVVKRNGVVLTNKINNWYEFSSNVAEYIEADKPVMMAQYNPYNLSCFNDTYAAPRMSESMIYLTPLGHGIKKTTFYRSTVGVTGSVTPYAYLTVIIPDQGLSSLKIDGSATIDSVYAHPNKPGYSVVTKRLANADAISSVESDTTFTATVHAPGQNGFYFYNVGMQIPRIKFEGQAIKNVQNVSTPSNAYTCAKTPFKATVLLPVKAKTLTWKLSEATGVTPSTNVTESNPVPVNKVEINFQEYYVYTLDQSISFANIGNYTIPVSATYAQDANSCDKNVDGKIDITVIDAPTVDYTKTYTGCIDATAGFAGTGSGSNGVALDRWSWSFGDNTTAATQNATKKFNAPGTFNVALQAIATDGCVGNVKKDVVVNALPTVSFVKDSLAICTGTNATLAISNPATNATYSWYDQPTGGTATATGVSYTNSYTAKKYFYVGAVLNGCSSVGRTKAVVAIKPDVTAPTVAVNNVGINTVSFTWEAVANANGYEVSTDGGATWTTPSSGSTGLSHTINGLRSFQTVSLQVRSIGDCNTVKSNVASATTLSDKVYVPNSFTPNADGLNDVLQVYVTGAKEVQLMVFNQWGQKVFESNSVSKGWDGTVNGKKQPSGVYLYTCKVVLANGEVVEKHGSVNLVR</sequence>
<name>A0A172U1F2_9BACT</name>
<dbReference type="SUPFAM" id="SSF49299">
    <property type="entry name" value="PKD domain"/>
    <property type="match status" value="1"/>
</dbReference>
<feature type="chain" id="PRO_5008001532" evidence="1">
    <location>
        <begin position="30"/>
        <end position="2528"/>
    </location>
</feature>
<dbReference type="Pfam" id="PF17517">
    <property type="entry name" value="IgGFc_binding"/>
    <property type="match status" value="1"/>
</dbReference>
<dbReference type="SMART" id="SM00710">
    <property type="entry name" value="PbH1"/>
    <property type="match status" value="12"/>
</dbReference>